<reference evidence="6" key="1">
    <citation type="submission" date="2016-10" db="EMBL/GenBank/DDBJ databases">
        <authorList>
            <person name="Varghese N."/>
            <person name="Submissions S."/>
        </authorList>
    </citation>
    <scope>NUCLEOTIDE SEQUENCE [LARGE SCALE GENOMIC DNA]</scope>
    <source>
        <strain evidence="6">CGMCC 1.7715</strain>
    </source>
</reference>
<dbReference type="Pfam" id="PF02397">
    <property type="entry name" value="Bac_transf"/>
    <property type="match status" value="1"/>
</dbReference>
<keyword evidence="6" id="KW-1185">Reference proteome</keyword>
<dbReference type="GO" id="GO:0016780">
    <property type="term" value="F:phosphotransferase activity, for other substituted phosphate groups"/>
    <property type="evidence" value="ECO:0007669"/>
    <property type="project" value="TreeGrafter"/>
</dbReference>
<feature type="transmembrane region" description="Helical" evidence="3">
    <location>
        <begin position="60"/>
        <end position="78"/>
    </location>
</feature>
<evidence type="ECO:0000256" key="3">
    <source>
        <dbReference type="SAM" id="Phobius"/>
    </source>
</evidence>
<comment type="similarity">
    <text evidence="1">Belongs to the bacterial sugar transferase family.</text>
</comment>
<organism evidence="5 6">
    <name type="scientific">Qipengyuania nanhaisediminis</name>
    <dbReference type="NCBI Taxonomy" id="604088"/>
    <lineage>
        <taxon>Bacteria</taxon>
        <taxon>Pseudomonadati</taxon>
        <taxon>Pseudomonadota</taxon>
        <taxon>Alphaproteobacteria</taxon>
        <taxon>Sphingomonadales</taxon>
        <taxon>Erythrobacteraceae</taxon>
        <taxon>Qipengyuania</taxon>
    </lineage>
</organism>
<sequence length="434" mass="48392">MSAPFLSPIVRRGLVHSLCFELAFVLLLGIALPLAVLAIVDGVRPLGLEETWTWLTQPGVANSFVGSCVCALFSIGILRRLRYLPGVAVARSILPIVALMFGLMIGAIAGLRLEYYNKLIVSCFFGVLLARFAITAMRSRAKGLLYYVVPGGRSDLILQLKSAPAFTLNSPSLVSLPDCAIVADLHADLGEEWERFLADAAISGRPIYHYKHVWEAETGKVQIDHLSENNFGALLPSSSYQRLKRAIDLLSAITVLPIAIVIIGICVILIKRDSQGSVIFRQRRVGFRGVEFEVLKLRTMINGHNGEDSHLSITQSADGRVTKVGRFLRRTRLDELPQIYNVIRGEMSWVGPRPEAVSLSKWYENEIPFYRYRHMVRPGITGWAQVNQGHVVEIGEADEKLQYDFYYVKNLSYWLDTVIALRTVKVIFSGFGAK</sequence>
<feature type="transmembrane region" description="Helical" evidence="3">
    <location>
        <begin position="249"/>
        <end position="270"/>
    </location>
</feature>
<accession>A0A1I5M7S6</accession>
<dbReference type="STRING" id="604088.SAMN04488060_1145"/>
<keyword evidence="5" id="KW-0808">Transferase</keyword>
<evidence type="ECO:0000259" key="4">
    <source>
        <dbReference type="Pfam" id="PF02397"/>
    </source>
</evidence>
<dbReference type="GO" id="GO:0000271">
    <property type="term" value="P:polysaccharide biosynthetic process"/>
    <property type="evidence" value="ECO:0007669"/>
    <property type="project" value="UniProtKB-KW"/>
</dbReference>
<gene>
    <name evidence="5" type="ORF">SAMN04488060_1145</name>
</gene>
<dbReference type="Proteomes" id="UP000199331">
    <property type="component" value="Unassembled WGS sequence"/>
</dbReference>
<evidence type="ECO:0000313" key="6">
    <source>
        <dbReference type="Proteomes" id="UP000199331"/>
    </source>
</evidence>
<feature type="transmembrane region" description="Helical" evidence="3">
    <location>
        <begin position="20"/>
        <end position="40"/>
    </location>
</feature>
<dbReference type="AlphaFoldDB" id="A0A1I5M7S6"/>
<keyword evidence="2" id="KW-0270">Exopolysaccharide synthesis</keyword>
<evidence type="ECO:0000256" key="2">
    <source>
        <dbReference type="ARBA" id="ARBA00023169"/>
    </source>
</evidence>
<dbReference type="EMBL" id="FOWZ01000002">
    <property type="protein sequence ID" value="SFP04986.1"/>
    <property type="molecule type" value="Genomic_DNA"/>
</dbReference>
<keyword evidence="3" id="KW-1133">Transmembrane helix</keyword>
<proteinExistence type="inferred from homology"/>
<keyword evidence="3" id="KW-0812">Transmembrane</keyword>
<name>A0A1I5M7S6_9SPHN</name>
<feature type="domain" description="Bacterial sugar transferase" evidence="4">
    <location>
        <begin position="244"/>
        <end position="428"/>
    </location>
</feature>
<dbReference type="PANTHER" id="PTHR30576">
    <property type="entry name" value="COLANIC BIOSYNTHESIS UDP-GLUCOSE LIPID CARRIER TRANSFERASE"/>
    <property type="match status" value="1"/>
</dbReference>
<dbReference type="InterPro" id="IPR003362">
    <property type="entry name" value="Bact_transf"/>
</dbReference>
<dbReference type="PANTHER" id="PTHR30576:SF0">
    <property type="entry name" value="UNDECAPRENYL-PHOSPHATE N-ACETYLGALACTOSAMINYL 1-PHOSPHATE TRANSFERASE-RELATED"/>
    <property type="match status" value="1"/>
</dbReference>
<evidence type="ECO:0000256" key="1">
    <source>
        <dbReference type="ARBA" id="ARBA00006464"/>
    </source>
</evidence>
<feature type="transmembrane region" description="Helical" evidence="3">
    <location>
        <begin position="90"/>
        <end position="109"/>
    </location>
</feature>
<keyword evidence="3" id="KW-0472">Membrane</keyword>
<feature type="transmembrane region" description="Helical" evidence="3">
    <location>
        <begin position="115"/>
        <end position="134"/>
    </location>
</feature>
<protein>
    <submittedName>
        <fullName evidence="5">Sugar transferase involved in LPS biosynthesis (Colanic, teichoic acid)</fullName>
    </submittedName>
</protein>
<evidence type="ECO:0000313" key="5">
    <source>
        <dbReference type="EMBL" id="SFP04986.1"/>
    </source>
</evidence>